<dbReference type="EMBL" id="MTJL01000012">
    <property type="protein sequence ID" value="OMI06757.1"/>
    <property type="molecule type" value="Genomic_DNA"/>
</dbReference>
<dbReference type="RefSeq" id="WP_076758478.1">
    <property type="nucleotide sequence ID" value="NZ_JARMMH010000008.1"/>
</dbReference>
<keyword evidence="2" id="KW-1185">Reference proteome</keyword>
<dbReference type="OrthoDB" id="5326008at2"/>
<name>A0A1R1S312_9BACI</name>
<dbReference type="Proteomes" id="UP000187367">
    <property type="component" value="Unassembled WGS sequence"/>
</dbReference>
<accession>A0A1R1S312</accession>
<gene>
    <name evidence="1" type="ORF">BW143_08360</name>
</gene>
<sequence>MNLKVIEGHYDAVFSLGHLCLAAIQLRKNNLRPFAGPLDWVSIHSLTDLNRLLQNRFAGFMDPKNLRIIGYNTGEKKEGSTIYVVDDFYNIGSVHDFDAEENTLDHLATYPAVMEKFNRRINRFLEKMSTGSRLLFVRTEGSLVEAQELERILSDLVQHDFHVLLVRHSNVTGIVEKNWPLQKVCAVELPDKEIWESNNDLWTSMLEGVKIG</sequence>
<dbReference type="AlphaFoldDB" id="A0A1R1S312"/>
<dbReference type="InterPro" id="IPR014903">
    <property type="entry name" value="DUF1796"/>
</dbReference>
<reference evidence="1 2" key="1">
    <citation type="submission" date="2017-01" db="EMBL/GenBank/DDBJ databases">
        <title>Bacillus phylogenomics.</title>
        <authorList>
            <person name="Dunlap C."/>
        </authorList>
    </citation>
    <scope>NUCLEOTIDE SEQUENCE [LARGE SCALE GENOMIC DNA]</scope>
    <source>
        <strain evidence="1 2">NRRL B-41282</strain>
    </source>
</reference>
<protein>
    <submittedName>
        <fullName evidence="1">Peptidase</fullName>
    </submittedName>
</protein>
<evidence type="ECO:0000313" key="1">
    <source>
        <dbReference type="EMBL" id="OMI06757.1"/>
    </source>
</evidence>
<accession>A0A1R1QQ26</accession>
<organism evidence="1 2">
    <name type="scientific">Bacillus swezeyi</name>
    <dbReference type="NCBI Taxonomy" id="1925020"/>
    <lineage>
        <taxon>Bacteria</taxon>
        <taxon>Bacillati</taxon>
        <taxon>Bacillota</taxon>
        <taxon>Bacilli</taxon>
        <taxon>Bacillales</taxon>
        <taxon>Bacillaceae</taxon>
        <taxon>Bacillus</taxon>
    </lineage>
</organism>
<dbReference type="Pfam" id="PF08795">
    <property type="entry name" value="DUF1796"/>
    <property type="match status" value="1"/>
</dbReference>
<proteinExistence type="predicted"/>
<comment type="caution">
    <text evidence="1">The sequence shown here is derived from an EMBL/GenBank/DDBJ whole genome shotgun (WGS) entry which is preliminary data.</text>
</comment>
<evidence type="ECO:0000313" key="2">
    <source>
        <dbReference type="Proteomes" id="UP000187367"/>
    </source>
</evidence>